<dbReference type="STRING" id="398580.Dshi_0568"/>
<evidence type="ECO:0000256" key="5">
    <source>
        <dbReference type="ARBA" id="ARBA00022989"/>
    </source>
</evidence>
<dbReference type="Proteomes" id="UP000006833">
    <property type="component" value="Chromosome"/>
</dbReference>
<name>A8LPJ1_DINSH</name>
<evidence type="ECO:0000256" key="1">
    <source>
        <dbReference type="ARBA" id="ARBA00004162"/>
    </source>
</evidence>
<dbReference type="AlphaFoldDB" id="A8LPJ1"/>
<dbReference type="HOGENOM" id="CLU_085305_4_0_5"/>
<accession>A8LPJ1</accession>
<dbReference type="EMBL" id="CP000830">
    <property type="protein sequence ID" value="ABV92314.1"/>
    <property type="molecule type" value="Genomic_DNA"/>
</dbReference>
<dbReference type="RefSeq" id="WP_012177246.1">
    <property type="nucleotide sequence ID" value="NC_009952.1"/>
</dbReference>
<comment type="similarity">
    <text evidence="2 7">Belongs to the ExbD/TolR family.</text>
</comment>
<evidence type="ECO:0000256" key="4">
    <source>
        <dbReference type="ARBA" id="ARBA00022692"/>
    </source>
</evidence>
<dbReference type="GO" id="GO:0005886">
    <property type="term" value="C:plasma membrane"/>
    <property type="evidence" value="ECO:0007669"/>
    <property type="project" value="UniProtKB-SubCell"/>
</dbReference>
<evidence type="ECO:0000313" key="8">
    <source>
        <dbReference type="EMBL" id="ABV92314.1"/>
    </source>
</evidence>
<gene>
    <name evidence="8" type="primary">exbD</name>
    <name evidence="8" type="ordered locus">Dshi_0568</name>
</gene>
<evidence type="ECO:0000256" key="6">
    <source>
        <dbReference type="ARBA" id="ARBA00023136"/>
    </source>
</evidence>
<reference evidence="9" key="1">
    <citation type="journal article" date="2010" name="ISME J.">
        <title>The complete genome sequence of the algal symbiont Dinoroseobacter shibae: a hitchhiker's guide to life in the sea.</title>
        <authorList>
            <person name="Wagner-Dobler I."/>
            <person name="Ballhausen B."/>
            <person name="Berger M."/>
            <person name="Brinkhoff T."/>
            <person name="Buchholz I."/>
            <person name="Bunk B."/>
            <person name="Cypionka H."/>
            <person name="Daniel R."/>
            <person name="Drepper T."/>
            <person name="Gerdts G."/>
            <person name="Hahnke S."/>
            <person name="Han C."/>
            <person name="Jahn D."/>
            <person name="Kalhoefer D."/>
            <person name="Kiss H."/>
            <person name="Klenk H.P."/>
            <person name="Kyrpides N."/>
            <person name="Liebl W."/>
            <person name="Liesegang H."/>
            <person name="Meincke L."/>
            <person name="Pati A."/>
            <person name="Petersen J."/>
            <person name="Piekarski T."/>
            <person name="Pommerenke C."/>
            <person name="Pradella S."/>
            <person name="Pukall R."/>
            <person name="Rabus R."/>
            <person name="Stackebrandt E."/>
            <person name="Thole S."/>
            <person name="Thompson L."/>
            <person name="Tielen P."/>
            <person name="Tomasch J."/>
            <person name="von Jan M."/>
            <person name="Wanphrut N."/>
            <person name="Wichels A."/>
            <person name="Zech H."/>
            <person name="Simon M."/>
        </authorList>
    </citation>
    <scope>NUCLEOTIDE SEQUENCE [LARGE SCALE GENOMIC DNA]</scope>
    <source>
        <strain evidence="9">DSM 16493 / NCIMB 14021 / DFL 12</strain>
    </source>
</reference>
<evidence type="ECO:0000256" key="3">
    <source>
        <dbReference type="ARBA" id="ARBA00022475"/>
    </source>
</evidence>
<keyword evidence="9" id="KW-1185">Reference proteome</keyword>
<dbReference type="GO" id="GO:0015031">
    <property type="term" value="P:protein transport"/>
    <property type="evidence" value="ECO:0007669"/>
    <property type="project" value="UniProtKB-KW"/>
</dbReference>
<evidence type="ECO:0000313" key="9">
    <source>
        <dbReference type="Proteomes" id="UP000006833"/>
    </source>
</evidence>
<keyword evidence="5" id="KW-1133">Transmembrane helix</keyword>
<keyword evidence="4 7" id="KW-0812">Transmembrane</keyword>
<dbReference type="eggNOG" id="COG0848">
    <property type="taxonomic scope" value="Bacteria"/>
</dbReference>
<proteinExistence type="inferred from homology"/>
<dbReference type="KEGG" id="dsh:Dshi_0568"/>
<evidence type="ECO:0000256" key="2">
    <source>
        <dbReference type="ARBA" id="ARBA00005811"/>
    </source>
</evidence>
<evidence type="ECO:0000256" key="7">
    <source>
        <dbReference type="RuleBase" id="RU003879"/>
    </source>
</evidence>
<keyword evidence="6" id="KW-0472">Membrane</keyword>
<dbReference type="Pfam" id="PF02472">
    <property type="entry name" value="ExbD"/>
    <property type="match status" value="1"/>
</dbReference>
<protein>
    <submittedName>
        <fullName evidence="8">Biopolymer transport protein ExbD/TolR</fullName>
    </submittedName>
</protein>
<dbReference type="InterPro" id="IPR003400">
    <property type="entry name" value="ExbD"/>
</dbReference>
<comment type="subcellular location">
    <subcellularLocation>
        <location evidence="1">Cell membrane</location>
        <topology evidence="1">Single-pass membrane protein</topology>
    </subcellularLocation>
    <subcellularLocation>
        <location evidence="7">Cell membrane</location>
        <topology evidence="7">Single-pass type II membrane protein</topology>
    </subcellularLocation>
</comment>
<dbReference type="PANTHER" id="PTHR30558">
    <property type="entry name" value="EXBD MEMBRANE COMPONENT OF PMF-DRIVEN MACROMOLECULE IMPORT SYSTEM"/>
    <property type="match status" value="1"/>
</dbReference>
<keyword evidence="7" id="KW-0813">Transport</keyword>
<dbReference type="GO" id="GO:0022857">
    <property type="term" value="F:transmembrane transporter activity"/>
    <property type="evidence" value="ECO:0007669"/>
    <property type="project" value="InterPro"/>
</dbReference>
<keyword evidence="7" id="KW-0653">Protein transport</keyword>
<sequence>MRIPPPPKPLRNESIIPMINVVFLLLIFFLITAEIRPADPIEVVLPSTEDQELASETPVRLFLSADGLIAFDAFTGETALAAALEEYGPEPGVPLQIRADYRVPGTALAALLRRLAEAGIRDVELTTAPS</sequence>
<keyword evidence="3" id="KW-1003">Cell membrane</keyword>
<organism evidence="8 9">
    <name type="scientific">Dinoroseobacter shibae (strain DSM 16493 / NCIMB 14021 / DFL 12)</name>
    <dbReference type="NCBI Taxonomy" id="398580"/>
    <lineage>
        <taxon>Bacteria</taxon>
        <taxon>Pseudomonadati</taxon>
        <taxon>Pseudomonadota</taxon>
        <taxon>Alphaproteobacteria</taxon>
        <taxon>Rhodobacterales</taxon>
        <taxon>Roseobacteraceae</taxon>
        <taxon>Dinoroseobacter</taxon>
    </lineage>
</organism>